<keyword evidence="4 7" id="KW-0812">Transmembrane</keyword>
<dbReference type="SUPFAM" id="SSF56935">
    <property type="entry name" value="Porins"/>
    <property type="match status" value="1"/>
</dbReference>
<feature type="domain" description="TonB-dependent receptor plug" evidence="9">
    <location>
        <begin position="117"/>
        <end position="230"/>
    </location>
</feature>
<gene>
    <name evidence="10" type="ORF">ACFS1K_08655</name>
</gene>
<comment type="similarity">
    <text evidence="7">Belongs to the TonB-dependent receptor family.</text>
</comment>
<dbReference type="Gene3D" id="2.40.170.20">
    <property type="entry name" value="TonB-dependent receptor, beta-barrel domain"/>
    <property type="match status" value="1"/>
</dbReference>
<keyword evidence="3 7" id="KW-1134">Transmembrane beta strand</keyword>
<dbReference type="Pfam" id="PF13715">
    <property type="entry name" value="CarbopepD_reg_2"/>
    <property type="match status" value="1"/>
</dbReference>
<name>A0ABW5VFE0_9FLAO</name>
<evidence type="ECO:0000256" key="7">
    <source>
        <dbReference type="PROSITE-ProRule" id="PRU01360"/>
    </source>
</evidence>
<comment type="subcellular location">
    <subcellularLocation>
        <location evidence="1 7">Cell outer membrane</location>
        <topology evidence="1 7">Multi-pass membrane protein</topology>
    </subcellularLocation>
</comment>
<keyword evidence="11" id="KW-1185">Reference proteome</keyword>
<keyword evidence="2 7" id="KW-0813">Transport</keyword>
<evidence type="ECO:0000313" key="11">
    <source>
        <dbReference type="Proteomes" id="UP001597532"/>
    </source>
</evidence>
<dbReference type="NCBIfam" id="TIGR04057">
    <property type="entry name" value="SusC_RagA_signa"/>
    <property type="match status" value="1"/>
</dbReference>
<dbReference type="Gene3D" id="2.60.40.1120">
    <property type="entry name" value="Carboxypeptidase-like, regulatory domain"/>
    <property type="match status" value="1"/>
</dbReference>
<organism evidence="10 11">
    <name type="scientific">Arenibacter antarcticus</name>
    <dbReference type="NCBI Taxonomy" id="2040469"/>
    <lineage>
        <taxon>Bacteria</taxon>
        <taxon>Pseudomonadati</taxon>
        <taxon>Bacteroidota</taxon>
        <taxon>Flavobacteriia</taxon>
        <taxon>Flavobacteriales</taxon>
        <taxon>Flavobacteriaceae</taxon>
        <taxon>Arenibacter</taxon>
    </lineage>
</organism>
<dbReference type="InterPro" id="IPR037066">
    <property type="entry name" value="Plug_dom_sf"/>
</dbReference>
<dbReference type="Proteomes" id="UP001597532">
    <property type="component" value="Unassembled WGS sequence"/>
</dbReference>
<sequence length="1019" mass="113063">MRKYLFQLLILMSVTLVQAQKVHVNGMVLDAFNDMPLPGATVQSLNGDTSTVTDFDGQFRMYALPGQSLVVRYLGFKEQAFMVPNDESLITIILEEDITQLLGVEVTGALGIKRHAKELGSSSQLVKSSDLNQARVVNPIFGLASKVAGLRINQYDSKVDPAAQIVLRGTRSLQRGKGIDGRSNNEPIYVVDGVPIPSIGRLNPNDIESITVLKGANAAALYGSEGVNGAIMITTKKGKTGKGVISFSNTTTFSNVYSLPEAQTTYGQGFNGVYSPTTFESWGPAFDGSLKPFGNLLPNGDQPMITYAAPSSDNRINLFETGVNVQNDISFSGGDDISTYFLSAQHVKQTGVIPKDKNNRTNLRFNGTRNFGRLRTAYNINFIQNKKDITPDGPWISAYRYPANFDYGLIKDWESPNSPGNPNNYFIPNGGWYRNPYFLIDNIRDQSNQQVLNGKIELNYDLAPWAEVMYRAGFYSDTDETRNYTRKFEAEGTRNTLGSVDDGSLFYRRFNSDLVLNVKKEIGDVKTRVLLGHNLRTDYRKSQNISASNLLYPDIINPESRAGELGGGTSITEQRSFGVYSEWVTGYKDFAFLTLTGRNDWISTLSKAHRSYFYPGVSASFILSEAIPSLRKSGKLSFAKIYGSWNRTGNVTLAPYQLNNAYSQSNGFPFGNTIGFLPNLVNPNPDIEPEFVTSYETGVQLGLFNQRLQLEATYVYSDSDGQISNANVSRATGYNAMLVNSGRMTNNIIELSVSSDIIKSRDLKWNLGINYSYTKNVVKELYGDAPFRQNFRQSYAFVGEQFPSLWVSDYQRDPNGNVVVDAQTGDPIIAVDNTLLGPMVPPHMIGINSMVTYRNFSLGLQFDGRMGAWFYSETIPPMFEFGTHPLTAEYNREAFVWPGSVIETAPGEYVHNSNLTTSGGGKEFWAKQGSVQRNTAAKADFFKLREVNLSYRLPESLLGSKKVFQSVSLGVVASNLFVITHSSNNIGDPEYLYNSTDGYYSFRQIPPMRNLGLTINAQF</sequence>
<dbReference type="InterPro" id="IPR012910">
    <property type="entry name" value="Plug_dom"/>
</dbReference>
<dbReference type="InterPro" id="IPR036942">
    <property type="entry name" value="Beta-barrel_TonB_sf"/>
</dbReference>
<dbReference type="InterPro" id="IPR023997">
    <property type="entry name" value="TonB-dep_OMP_SusC/RagA_CS"/>
</dbReference>
<dbReference type="InterPro" id="IPR008969">
    <property type="entry name" value="CarboxyPept-like_regulatory"/>
</dbReference>
<evidence type="ECO:0000256" key="2">
    <source>
        <dbReference type="ARBA" id="ARBA00022448"/>
    </source>
</evidence>
<reference evidence="11" key="1">
    <citation type="journal article" date="2019" name="Int. J. Syst. Evol. Microbiol.">
        <title>The Global Catalogue of Microorganisms (GCM) 10K type strain sequencing project: providing services to taxonomists for standard genome sequencing and annotation.</title>
        <authorList>
            <consortium name="The Broad Institute Genomics Platform"/>
            <consortium name="The Broad Institute Genome Sequencing Center for Infectious Disease"/>
            <person name="Wu L."/>
            <person name="Ma J."/>
        </authorList>
    </citation>
    <scope>NUCLEOTIDE SEQUENCE [LARGE SCALE GENOMIC DNA]</scope>
    <source>
        <strain evidence="11">KCTC 52924</strain>
    </source>
</reference>
<keyword evidence="8" id="KW-0732">Signal</keyword>
<protein>
    <submittedName>
        <fullName evidence="10">SusC/RagA family TonB-linked outer membrane protein</fullName>
    </submittedName>
</protein>
<dbReference type="InterPro" id="IPR039426">
    <property type="entry name" value="TonB-dep_rcpt-like"/>
</dbReference>
<dbReference type="RefSeq" id="WP_251807748.1">
    <property type="nucleotide sequence ID" value="NZ_CP166679.1"/>
</dbReference>
<evidence type="ECO:0000256" key="1">
    <source>
        <dbReference type="ARBA" id="ARBA00004571"/>
    </source>
</evidence>
<evidence type="ECO:0000256" key="6">
    <source>
        <dbReference type="ARBA" id="ARBA00023237"/>
    </source>
</evidence>
<dbReference type="EMBL" id="JBHUOK010000029">
    <property type="protein sequence ID" value="MFD2789829.1"/>
    <property type="molecule type" value="Genomic_DNA"/>
</dbReference>
<feature type="chain" id="PRO_5046205081" evidence="8">
    <location>
        <begin position="20"/>
        <end position="1019"/>
    </location>
</feature>
<dbReference type="InterPro" id="IPR023996">
    <property type="entry name" value="TonB-dep_OMP_SusC/RagA"/>
</dbReference>
<dbReference type="NCBIfam" id="TIGR04056">
    <property type="entry name" value="OMP_RagA_SusC"/>
    <property type="match status" value="1"/>
</dbReference>
<dbReference type="Gene3D" id="2.170.130.10">
    <property type="entry name" value="TonB-dependent receptor, plug domain"/>
    <property type="match status" value="1"/>
</dbReference>
<evidence type="ECO:0000256" key="3">
    <source>
        <dbReference type="ARBA" id="ARBA00022452"/>
    </source>
</evidence>
<feature type="signal peptide" evidence="8">
    <location>
        <begin position="1"/>
        <end position="19"/>
    </location>
</feature>
<dbReference type="PROSITE" id="PS52016">
    <property type="entry name" value="TONB_DEPENDENT_REC_3"/>
    <property type="match status" value="1"/>
</dbReference>
<keyword evidence="5 7" id="KW-0472">Membrane</keyword>
<evidence type="ECO:0000313" key="10">
    <source>
        <dbReference type="EMBL" id="MFD2789829.1"/>
    </source>
</evidence>
<evidence type="ECO:0000259" key="9">
    <source>
        <dbReference type="Pfam" id="PF07715"/>
    </source>
</evidence>
<evidence type="ECO:0000256" key="4">
    <source>
        <dbReference type="ARBA" id="ARBA00022692"/>
    </source>
</evidence>
<comment type="caution">
    <text evidence="10">The sequence shown here is derived from an EMBL/GenBank/DDBJ whole genome shotgun (WGS) entry which is preliminary data.</text>
</comment>
<dbReference type="Pfam" id="PF07715">
    <property type="entry name" value="Plug"/>
    <property type="match status" value="1"/>
</dbReference>
<keyword evidence="6 7" id="KW-0998">Cell outer membrane</keyword>
<evidence type="ECO:0000256" key="8">
    <source>
        <dbReference type="SAM" id="SignalP"/>
    </source>
</evidence>
<accession>A0ABW5VFE0</accession>
<evidence type="ECO:0000256" key="5">
    <source>
        <dbReference type="ARBA" id="ARBA00023136"/>
    </source>
</evidence>
<dbReference type="SUPFAM" id="SSF49464">
    <property type="entry name" value="Carboxypeptidase regulatory domain-like"/>
    <property type="match status" value="1"/>
</dbReference>
<proteinExistence type="inferred from homology"/>